<sequence>MLSSHFHTTWADAVGGRQGVGNDPVYNGSRCFDPFPFPHLSEDQRTTLRALGEELDAHRKRQQAAHPKLTLTQMYNVLEKLRAGETIEGKDKEIYDQGLIGILKDIHDQIDAAVAQAYGWPVDLSDEEILFRLVDLNKERAAEEAAGDVRWLRPDYQNPEGKQAGAKGKQAELDVGAAIKLEKSPWPKALPDQIAAVREALEDMGEATPEQIARRFQRARTASVEPLLASLAALGQAQVTEDGRYAA</sequence>
<protein>
    <submittedName>
        <fullName evidence="1">RNA-binding protein</fullName>
    </submittedName>
</protein>
<dbReference type="EMBL" id="JABFCZ010000043">
    <property type="protein sequence ID" value="MBD1549569.1"/>
    <property type="molecule type" value="Genomic_DNA"/>
</dbReference>
<name>A0A926P1J4_9HYPH</name>
<proteinExistence type="predicted"/>
<organism evidence="1 2">
    <name type="scientific">Roseibium aggregatum</name>
    <dbReference type="NCBI Taxonomy" id="187304"/>
    <lineage>
        <taxon>Bacteria</taxon>
        <taxon>Pseudomonadati</taxon>
        <taxon>Pseudomonadota</taxon>
        <taxon>Alphaproteobacteria</taxon>
        <taxon>Hyphomicrobiales</taxon>
        <taxon>Stappiaceae</taxon>
        <taxon>Roseibium</taxon>
    </lineage>
</organism>
<dbReference type="AlphaFoldDB" id="A0A926P1J4"/>
<accession>A0A926P1J4</accession>
<comment type="caution">
    <text evidence="1">The sequence shown here is derived from an EMBL/GenBank/DDBJ whole genome shotgun (WGS) entry which is preliminary data.</text>
</comment>
<evidence type="ECO:0000313" key="1">
    <source>
        <dbReference type="EMBL" id="MBD1549569.1"/>
    </source>
</evidence>
<dbReference type="Proteomes" id="UP000598467">
    <property type="component" value="Unassembled WGS sequence"/>
</dbReference>
<gene>
    <name evidence="1" type="ORF">HK439_25210</name>
</gene>
<evidence type="ECO:0000313" key="2">
    <source>
        <dbReference type="Proteomes" id="UP000598467"/>
    </source>
</evidence>
<reference evidence="1" key="1">
    <citation type="submission" date="2020-05" db="EMBL/GenBank/DDBJ databases">
        <title>Identification of trans-AT polyketide cluster in two marine bacteria, producers of a novel glutaramide-containing polyketide sesbanimide D and analogs.</title>
        <authorList>
            <person name="Kacar D."/>
            <person name="Rodriguez P."/>
            <person name="Canedo L."/>
            <person name="Gonzalez E."/>
            <person name="Galan B."/>
            <person name="De La Calle F."/>
            <person name="Garcia J.L."/>
        </authorList>
    </citation>
    <scope>NUCLEOTIDE SEQUENCE</scope>
    <source>
        <strain evidence="1">PHM038</strain>
    </source>
</reference>